<keyword evidence="7" id="KW-1185">Reference proteome</keyword>
<dbReference type="SUPFAM" id="SSF53850">
    <property type="entry name" value="Periplasmic binding protein-like II"/>
    <property type="match status" value="1"/>
</dbReference>
<accession>A0A1N7MVJ8</accession>
<dbReference type="Pfam" id="PF00126">
    <property type="entry name" value="HTH_1"/>
    <property type="match status" value="1"/>
</dbReference>
<dbReference type="Gene3D" id="3.40.190.290">
    <property type="match status" value="1"/>
</dbReference>
<dbReference type="InterPro" id="IPR036390">
    <property type="entry name" value="WH_DNA-bd_sf"/>
</dbReference>
<reference evidence="7" key="1">
    <citation type="submission" date="2017-01" db="EMBL/GenBank/DDBJ databases">
        <authorList>
            <person name="Varghese N."/>
            <person name="Submissions S."/>
        </authorList>
    </citation>
    <scope>NUCLEOTIDE SEQUENCE [LARGE SCALE GENOMIC DNA]</scope>
    <source>
        <strain evidence="7">DSM 22306</strain>
    </source>
</reference>
<evidence type="ECO:0000256" key="2">
    <source>
        <dbReference type="ARBA" id="ARBA00023015"/>
    </source>
</evidence>
<dbReference type="Proteomes" id="UP000185999">
    <property type="component" value="Unassembled WGS sequence"/>
</dbReference>
<evidence type="ECO:0000256" key="1">
    <source>
        <dbReference type="ARBA" id="ARBA00009437"/>
    </source>
</evidence>
<dbReference type="FunFam" id="1.10.10.10:FF:000001">
    <property type="entry name" value="LysR family transcriptional regulator"/>
    <property type="match status" value="1"/>
</dbReference>
<dbReference type="AlphaFoldDB" id="A0A1N7MVJ8"/>
<dbReference type="InterPro" id="IPR036388">
    <property type="entry name" value="WH-like_DNA-bd_sf"/>
</dbReference>
<dbReference type="PROSITE" id="PS50931">
    <property type="entry name" value="HTH_LYSR"/>
    <property type="match status" value="1"/>
</dbReference>
<dbReference type="CDD" id="cd05466">
    <property type="entry name" value="PBP2_LTTR_substrate"/>
    <property type="match status" value="1"/>
</dbReference>
<organism evidence="6 7">
    <name type="scientific">Neptunomonas antarctica</name>
    <dbReference type="NCBI Taxonomy" id="619304"/>
    <lineage>
        <taxon>Bacteria</taxon>
        <taxon>Pseudomonadati</taxon>
        <taxon>Pseudomonadota</taxon>
        <taxon>Gammaproteobacteria</taxon>
        <taxon>Oceanospirillales</taxon>
        <taxon>Oceanospirillaceae</taxon>
        <taxon>Neptunomonas</taxon>
    </lineage>
</organism>
<evidence type="ECO:0000313" key="7">
    <source>
        <dbReference type="Proteomes" id="UP000185999"/>
    </source>
</evidence>
<feature type="domain" description="HTH lysR-type" evidence="5">
    <location>
        <begin position="2"/>
        <end position="59"/>
    </location>
</feature>
<dbReference type="PANTHER" id="PTHR30126">
    <property type="entry name" value="HTH-TYPE TRANSCRIPTIONAL REGULATOR"/>
    <property type="match status" value="1"/>
</dbReference>
<evidence type="ECO:0000313" key="6">
    <source>
        <dbReference type="EMBL" id="SIS90174.1"/>
    </source>
</evidence>
<dbReference type="RefSeq" id="WP_054340739.1">
    <property type="nucleotide sequence ID" value="NZ_FTOE01000007.1"/>
</dbReference>
<proteinExistence type="inferred from homology"/>
<dbReference type="STRING" id="619304.SAMN05421760_10755"/>
<dbReference type="Pfam" id="PF03466">
    <property type="entry name" value="LysR_substrate"/>
    <property type="match status" value="1"/>
</dbReference>
<evidence type="ECO:0000259" key="5">
    <source>
        <dbReference type="PROSITE" id="PS50931"/>
    </source>
</evidence>
<dbReference type="GO" id="GO:0000976">
    <property type="term" value="F:transcription cis-regulatory region binding"/>
    <property type="evidence" value="ECO:0007669"/>
    <property type="project" value="TreeGrafter"/>
</dbReference>
<dbReference type="PANTHER" id="PTHR30126:SF91">
    <property type="entry name" value="LYSR FAMILY TRANSCRIPTIONAL REGULATOR"/>
    <property type="match status" value="1"/>
</dbReference>
<dbReference type="GO" id="GO:0003700">
    <property type="term" value="F:DNA-binding transcription factor activity"/>
    <property type="evidence" value="ECO:0007669"/>
    <property type="project" value="InterPro"/>
</dbReference>
<keyword evidence="2" id="KW-0805">Transcription regulation</keyword>
<dbReference type="Gene3D" id="1.10.10.10">
    <property type="entry name" value="Winged helix-like DNA-binding domain superfamily/Winged helix DNA-binding domain"/>
    <property type="match status" value="1"/>
</dbReference>
<evidence type="ECO:0000256" key="3">
    <source>
        <dbReference type="ARBA" id="ARBA00023125"/>
    </source>
</evidence>
<keyword evidence="3" id="KW-0238">DNA-binding</keyword>
<evidence type="ECO:0000256" key="4">
    <source>
        <dbReference type="ARBA" id="ARBA00023163"/>
    </source>
</evidence>
<dbReference type="OrthoDB" id="196624at2"/>
<dbReference type="InterPro" id="IPR005119">
    <property type="entry name" value="LysR_subst-bd"/>
</dbReference>
<name>A0A1N7MVJ8_9GAMM</name>
<protein>
    <submittedName>
        <fullName evidence="6">Transcriptional regulator, LysR family</fullName>
    </submittedName>
</protein>
<dbReference type="SUPFAM" id="SSF46785">
    <property type="entry name" value="Winged helix' DNA-binding domain"/>
    <property type="match status" value="1"/>
</dbReference>
<dbReference type="InterPro" id="IPR000847">
    <property type="entry name" value="LysR_HTH_N"/>
</dbReference>
<keyword evidence="4" id="KW-0804">Transcription</keyword>
<dbReference type="EMBL" id="FTOE01000007">
    <property type="protein sequence ID" value="SIS90174.1"/>
    <property type="molecule type" value="Genomic_DNA"/>
</dbReference>
<gene>
    <name evidence="6" type="ORF">SAMN05421760_10755</name>
</gene>
<sequence length="295" mass="32618">MPSIEQLTCFVIAAEAGSFSAAARQLGKVQSAVSTAINNLEIDANVVLFDRSSRSPVLTEAGHVLLKSARTVLHSHHEFNAHAASLSNSKETSLCIAIEQNISAPVLLTVLTRFAETFPYITLELLDPGSGDVAELVRSNRADIGLMIEQEYYPQGFSFRGIGHSRVIAVAAPDFPLALKQQITHADLRQYRQIVGRSLDPDNQMHERHTISPQVWLSESPFVILDMLGAKLGWAFLHEAVVREKLQSAELVVLDLVYQQADILQGIDLIWTENRTLGKAGQWLLQQLQSLRFGE</sequence>
<comment type="similarity">
    <text evidence="1">Belongs to the LysR transcriptional regulatory family.</text>
</comment>